<keyword evidence="3" id="KW-1185">Reference proteome</keyword>
<dbReference type="InterPro" id="IPR000073">
    <property type="entry name" value="AB_hydrolase_1"/>
</dbReference>
<reference evidence="2 3" key="1">
    <citation type="submission" date="2017-12" db="EMBL/GenBank/DDBJ databases">
        <title>Sequencing the genomes of 1000 Actinobacteria strains.</title>
        <authorList>
            <person name="Klenk H.-P."/>
        </authorList>
    </citation>
    <scope>NUCLEOTIDE SEQUENCE [LARGE SCALE GENOMIC DNA]</scope>
    <source>
        <strain evidence="2 3">DSM 44489</strain>
    </source>
</reference>
<comment type="caution">
    <text evidence="2">The sequence shown here is derived from an EMBL/GenBank/DDBJ whole genome shotgun (WGS) entry which is preliminary data.</text>
</comment>
<dbReference type="Proteomes" id="UP000233766">
    <property type="component" value="Unassembled WGS sequence"/>
</dbReference>
<name>A0A2N3VIR0_9NOCA</name>
<dbReference type="AlphaFoldDB" id="A0A2N3VIR0"/>
<accession>A0A2N3VIR0</accession>
<evidence type="ECO:0000313" key="3">
    <source>
        <dbReference type="Proteomes" id="UP000233766"/>
    </source>
</evidence>
<organism evidence="2 3">
    <name type="scientific">Nocardia fluminea</name>
    <dbReference type="NCBI Taxonomy" id="134984"/>
    <lineage>
        <taxon>Bacteria</taxon>
        <taxon>Bacillati</taxon>
        <taxon>Actinomycetota</taxon>
        <taxon>Actinomycetes</taxon>
        <taxon>Mycobacteriales</taxon>
        <taxon>Nocardiaceae</taxon>
        <taxon>Nocardia</taxon>
    </lineage>
</organism>
<dbReference type="GO" id="GO:0003824">
    <property type="term" value="F:catalytic activity"/>
    <property type="evidence" value="ECO:0007669"/>
    <property type="project" value="InterPro"/>
</dbReference>
<protein>
    <submittedName>
        <fullName evidence="2">Pimeloyl-ACP methyl ester carboxylesterase</fullName>
    </submittedName>
</protein>
<proteinExistence type="predicted"/>
<dbReference type="PRINTS" id="PR00111">
    <property type="entry name" value="ABHYDROLASE"/>
</dbReference>
<dbReference type="InterPro" id="IPR000639">
    <property type="entry name" value="Epox_hydrolase-like"/>
</dbReference>
<dbReference type="InterPro" id="IPR029058">
    <property type="entry name" value="AB_hydrolase_fold"/>
</dbReference>
<feature type="domain" description="AB hydrolase-1" evidence="1">
    <location>
        <begin position="27"/>
        <end position="256"/>
    </location>
</feature>
<gene>
    <name evidence="2" type="ORF">ATK86_5996</name>
</gene>
<dbReference type="EMBL" id="PJMW01000002">
    <property type="protein sequence ID" value="PKV81528.1"/>
    <property type="molecule type" value="Genomic_DNA"/>
</dbReference>
<dbReference type="RefSeq" id="WP_101467237.1">
    <property type="nucleotide sequence ID" value="NZ_PJMW01000002.1"/>
</dbReference>
<dbReference type="OrthoDB" id="9802489at2"/>
<dbReference type="SUPFAM" id="SSF53474">
    <property type="entry name" value="alpha/beta-Hydrolases"/>
    <property type="match status" value="1"/>
</dbReference>
<evidence type="ECO:0000313" key="2">
    <source>
        <dbReference type="EMBL" id="PKV81528.1"/>
    </source>
</evidence>
<dbReference type="Gene3D" id="3.40.50.1820">
    <property type="entry name" value="alpha/beta hydrolase"/>
    <property type="match status" value="1"/>
</dbReference>
<dbReference type="PANTHER" id="PTHR43798">
    <property type="entry name" value="MONOACYLGLYCEROL LIPASE"/>
    <property type="match status" value="1"/>
</dbReference>
<sequence>MPIITVDGVPIACVDTGAPAGRPDAATVVFGHGLLFGGWMFRAQLEALRRDYRCVTLDWRGQGDTPPTAEGYDMDTLTADAVGVIRALEVGPVHWVGLSMGGFVGQRLAARHGELLRSLTLLDTSARAEDPSKIGEYHRLALALRWFGIRPIAGKVAAHLFGPSFRASGTGKAVVREWSRRLTGIDRAGTRNAVHGVTERGAVEDELPAITVPTQIIVGDDDAATPLPQARHIASLIPHAQLHIIPACGHSSSLEQPEAVTELLRGFLTSIESSTPTREPRTT</sequence>
<dbReference type="Pfam" id="PF00561">
    <property type="entry name" value="Abhydrolase_1"/>
    <property type="match status" value="1"/>
</dbReference>
<evidence type="ECO:0000259" key="1">
    <source>
        <dbReference type="Pfam" id="PF00561"/>
    </source>
</evidence>
<dbReference type="PRINTS" id="PR00412">
    <property type="entry name" value="EPOXHYDRLASE"/>
</dbReference>
<dbReference type="InterPro" id="IPR050266">
    <property type="entry name" value="AB_hydrolase_sf"/>
</dbReference>